<protein>
    <submittedName>
        <fullName evidence="1">Uncharacterized protein</fullName>
    </submittedName>
</protein>
<sequence>MNQETMQLITDFNSTLLTLAKNVASICPTSIIGSNIKDIEKQIKRKENFTKFIDLFCIKVLQYKDQIDSGEESFFMNKDYSKDIEGHDIGLSDIISLQSVWKEFKKENKDIVILNMQILCDLAQMYFEIATSN</sequence>
<evidence type="ECO:0000313" key="1">
    <source>
        <dbReference type="EMBL" id="ARF09419.1"/>
    </source>
</evidence>
<reference evidence="1" key="1">
    <citation type="journal article" date="2017" name="Science">
        <title>Giant viruses with an expanded complement of translation system components.</title>
        <authorList>
            <person name="Schulz F."/>
            <person name="Yutin N."/>
            <person name="Ivanova N.N."/>
            <person name="Ortega D.R."/>
            <person name="Lee T.K."/>
            <person name="Vierheilig J."/>
            <person name="Daims H."/>
            <person name="Horn M."/>
            <person name="Wagner M."/>
            <person name="Jensen G.J."/>
            <person name="Kyrpides N.C."/>
            <person name="Koonin E.V."/>
            <person name="Woyke T."/>
        </authorList>
    </citation>
    <scope>NUCLEOTIDE SEQUENCE</scope>
    <source>
        <strain evidence="1">ILV1</strain>
    </source>
</reference>
<name>A0A1V0SCI3_9VIRU</name>
<gene>
    <name evidence="1" type="ORF">Indivirus_1_42</name>
</gene>
<organism evidence="1">
    <name type="scientific">Indivirus ILV1</name>
    <dbReference type="NCBI Taxonomy" id="1977633"/>
    <lineage>
        <taxon>Viruses</taxon>
        <taxon>Varidnaviria</taxon>
        <taxon>Bamfordvirae</taxon>
        <taxon>Nucleocytoviricota</taxon>
        <taxon>Megaviricetes</taxon>
        <taxon>Imitervirales</taxon>
        <taxon>Mimiviridae</taxon>
        <taxon>Klosneuvirinae</taxon>
        <taxon>Indivirus</taxon>
    </lineage>
</organism>
<dbReference type="EMBL" id="KY684085">
    <property type="protein sequence ID" value="ARF09419.1"/>
    <property type="molecule type" value="Genomic_DNA"/>
</dbReference>
<proteinExistence type="predicted"/>
<accession>A0A1V0SCI3</accession>